<gene>
    <name evidence="6" type="ORF">OOA_13362</name>
</gene>
<feature type="domain" description="Putative type VI secretion system Rhs element associated Vgr" evidence="5">
    <location>
        <begin position="501"/>
        <end position="602"/>
    </location>
</feature>
<evidence type="ECO:0008006" key="8">
    <source>
        <dbReference type="Google" id="ProtNLM"/>
    </source>
</evidence>
<evidence type="ECO:0000256" key="2">
    <source>
        <dbReference type="SAM" id="Coils"/>
    </source>
</evidence>
<dbReference type="Pfam" id="PF05954">
    <property type="entry name" value="Phage_GPD"/>
    <property type="match status" value="1"/>
</dbReference>
<dbReference type="NCBIfam" id="TIGR01646">
    <property type="entry name" value="vgr_GE"/>
    <property type="match status" value="1"/>
</dbReference>
<dbReference type="InterPro" id="IPR018769">
    <property type="entry name" value="VgrG2_DUF2345"/>
</dbReference>
<evidence type="ECO:0000259" key="3">
    <source>
        <dbReference type="Pfam" id="PF04717"/>
    </source>
</evidence>
<dbReference type="InterPro" id="IPR037026">
    <property type="entry name" value="Vgr_OB-fold_dom_sf"/>
</dbReference>
<accession>K8WC36</accession>
<dbReference type="InterPro" id="IPR006531">
    <property type="entry name" value="Gp5/Vgr_OB"/>
</dbReference>
<dbReference type="InterPro" id="IPR006533">
    <property type="entry name" value="T6SS_Vgr_RhsGE"/>
</dbReference>
<dbReference type="Pfam" id="PF13296">
    <property type="entry name" value="T6SS_Vgr"/>
    <property type="match status" value="1"/>
</dbReference>
<dbReference type="InterPro" id="IPR017847">
    <property type="entry name" value="T6SS_RhsGE_Vgr_subset"/>
</dbReference>
<dbReference type="EMBL" id="AKKL01000037">
    <property type="protein sequence ID" value="EKT58119.1"/>
    <property type="molecule type" value="Genomic_DNA"/>
</dbReference>
<evidence type="ECO:0000259" key="4">
    <source>
        <dbReference type="Pfam" id="PF10106"/>
    </source>
</evidence>
<name>K8WC36_9GAMM</name>
<protein>
    <recommendedName>
        <fullName evidence="8">Rhs element Vgr protein</fullName>
    </recommendedName>
</protein>
<dbReference type="InterPro" id="IPR028244">
    <property type="entry name" value="T6SS_Rhs_Vgr_dom"/>
</dbReference>
<dbReference type="Gene3D" id="2.30.110.50">
    <property type="match status" value="2"/>
</dbReference>
<keyword evidence="2" id="KW-0175">Coiled coil</keyword>
<evidence type="ECO:0000259" key="5">
    <source>
        <dbReference type="Pfam" id="PF13296"/>
    </source>
</evidence>
<dbReference type="HOGENOM" id="CLU_004121_4_0_6"/>
<dbReference type="AlphaFoldDB" id="K8WC36"/>
<organism evidence="6 7">
    <name type="scientific">Providencia burhodogranariea DSM 19968</name>
    <dbReference type="NCBI Taxonomy" id="1141662"/>
    <lineage>
        <taxon>Bacteria</taxon>
        <taxon>Pseudomonadati</taxon>
        <taxon>Pseudomonadota</taxon>
        <taxon>Gammaproteobacteria</taxon>
        <taxon>Enterobacterales</taxon>
        <taxon>Morganellaceae</taxon>
        <taxon>Providencia</taxon>
    </lineage>
</organism>
<feature type="domain" description="DUF2345" evidence="4">
    <location>
        <begin position="621"/>
        <end position="767"/>
    </location>
</feature>
<dbReference type="OrthoDB" id="6710627at2"/>
<comment type="similarity">
    <text evidence="1">Belongs to the VgrG protein family.</text>
</comment>
<dbReference type="STRING" id="1141662.OOA_13362"/>
<dbReference type="eggNOG" id="COG3501">
    <property type="taxonomic scope" value="Bacteria"/>
</dbReference>
<dbReference type="Proteomes" id="UP000009336">
    <property type="component" value="Unassembled WGS sequence"/>
</dbReference>
<dbReference type="Pfam" id="PF04717">
    <property type="entry name" value="Phage_base_V"/>
    <property type="match status" value="1"/>
</dbReference>
<comment type="caution">
    <text evidence="6">The sequence shown here is derived from an EMBL/GenBank/DDBJ whole genome shotgun (WGS) entry which is preliminary data.</text>
</comment>
<dbReference type="PATRIC" id="fig|1141662.3.peg.2712"/>
<evidence type="ECO:0000313" key="6">
    <source>
        <dbReference type="EMBL" id="EKT58119.1"/>
    </source>
</evidence>
<dbReference type="NCBIfam" id="TIGR03361">
    <property type="entry name" value="VI_Rhs_Vgr"/>
    <property type="match status" value="1"/>
</dbReference>
<dbReference type="SUPFAM" id="SSF69279">
    <property type="entry name" value="Phage tail proteins"/>
    <property type="match status" value="2"/>
</dbReference>
<feature type="coiled-coil region" evidence="2">
    <location>
        <begin position="574"/>
        <end position="629"/>
    </location>
</feature>
<feature type="domain" description="Gp5/Type VI secretion system Vgr protein OB-fold" evidence="3">
    <location>
        <begin position="438"/>
        <end position="481"/>
    </location>
</feature>
<dbReference type="RefSeq" id="WP_008912666.1">
    <property type="nucleotide sequence ID" value="NZ_KB233223.1"/>
</dbReference>
<dbReference type="Pfam" id="PF10106">
    <property type="entry name" value="DUF2345"/>
    <property type="match status" value="1"/>
</dbReference>
<dbReference type="SUPFAM" id="SSF69255">
    <property type="entry name" value="gp5 N-terminal domain-like"/>
    <property type="match status" value="1"/>
</dbReference>
<evidence type="ECO:0000313" key="7">
    <source>
        <dbReference type="Proteomes" id="UP000009336"/>
    </source>
</evidence>
<proteinExistence type="inferred from homology"/>
<reference evidence="6 7" key="1">
    <citation type="journal article" date="2012" name="BMC Genomics">
        <title>Comparative genomics of bacteria in the genus Providencia isolated from wild Drosophila melanogaster.</title>
        <authorList>
            <person name="Galac M.R."/>
            <person name="Lazzaro B.P."/>
        </authorList>
    </citation>
    <scope>NUCLEOTIDE SEQUENCE [LARGE SCALE GENOMIC DNA]</scope>
    <source>
        <strain evidence="6 7">DSM 19968</strain>
    </source>
</reference>
<keyword evidence="7" id="KW-1185">Reference proteome</keyword>
<dbReference type="Gene3D" id="2.40.50.230">
    <property type="entry name" value="Gp5 N-terminal domain"/>
    <property type="match status" value="1"/>
</dbReference>
<sequence length="909" mass="102811">MSLMDTAKQFVYSHNRYHLKIQDCHEELDVEHFIGREAVSETYRYQITFTSPQRNLQPQQFLRRNAHFSFSSPTTPLAALASLPEPQKQIHGVITDFKRISGSADEAQYHVVIEPFVALLRHQIRSHRFFINQSVPDVIEHVLREHKLHGWEFEFKLQLNYPKREQINQINESDWQFIERLLSELGIFYYFRLQPDTKTEVIYFADSQRGYVYDLRLPLNSPSGMNDNGVETVWGLSLRHQVVEKSVTTGDYNHREAMQILLSAETDITHGDRDNINYGEVYHYRARHLERGNKYQPEVESGHFWARLDHERFLSRQIQLRGKSNAVALTPLMVLRIVDNNVPSTLPTDFQSEILITRLRFSGSRATALIIHFDAAPYTESLCWRPVLKPRPVVVGTLMARVTSIKDHDIYANQNQHGFYWVKFDADRDDKEKGYESMPVRLAKPYAGDNYGMHFPLIQGTEVAIAFHEGDPDRPYIAHALHDSYRPDHVTDRNSTRNVIRTPTNNKLRMEDKRDQEHIKLSTEYGGKSQLNLGHLVNQGREKRGDGFELRTDSWGAIRAGKGLFISTDLRSKAASEQLDMREARQQLDDALNLVSALCEAADVAKAELADLNAQQTLLTQSINELQQAAMLLSAPAGIALTSPKTVQANSGENITLTAQKQADISVGKKITLAAGKAISLFAQSTGIKAFAAKGKVEVQAQSDEMHLTSLKDLTVTSTGGKTIVAAKDELLLTCGGAYIRLKGGQIEYGSPGNQTVKATNWVVVGPESMDITHPQFPQSMPKQTLRFQLSSSPQSPMKSRAFEPYTLYANEALLTKGQTDENGNIHIEHDVTIEKYRVELVDGEKFTINLLKSDSENTKADESSREGFRVLKPALGMEGKMLSGVTHRDIFKQLLEIGTPKDNQKEEK</sequence>
<evidence type="ECO:0000256" key="1">
    <source>
        <dbReference type="ARBA" id="ARBA00005558"/>
    </source>
</evidence>
<dbReference type="eggNOG" id="COG4253">
    <property type="taxonomic scope" value="Bacteria"/>
</dbReference>
<dbReference type="Gene3D" id="3.55.50.10">
    <property type="entry name" value="Baseplate protein-like domains"/>
    <property type="match status" value="1"/>
</dbReference>